<comment type="function">
    <text evidence="10">IGPS catalyzes the conversion of PRFAR and glutamine to IGP, AICAR and glutamate. The HisH subunit catalyzes the hydrolysis of glutamine to glutamate and ammonia as part of the synthesis of IGP and AICAR. The resulting ammonia molecule is channeled to the active site of HisF.</text>
</comment>
<dbReference type="RefSeq" id="WP_130088274.1">
    <property type="nucleotide sequence ID" value="NZ_SEZJ01000024.1"/>
</dbReference>
<dbReference type="PIRSF" id="PIRSF000495">
    <property type="entry name" value="Amidotransf_hisH"/>
    <property type="match status" value="1"/>
</dbReference>
<evidence type="ECO:0000313" key="13">
    <source>
        <dbReference type="EMBL" id="RYU42418.1"/>
    </source>
</evidence>
<dbReference type="Pfam" id="PF00117">
    <property type="entry name" value="GATase"/>
    <property type="match status" value="1"/>
</dbReference>
<reference evidence="13 14" key="1">
    <citation type="submission" date="2019-02" db="EMBL/GenBank/DDBJ databases">
        <title>Genome sequences of Aliivibrio finisterrensis strains from farmed Atlantic salmon.</title>
        <authorList>
            <person name="Bowman J.P."/>
        </authorList>
    </citation>
    <scope>NUCLEOTIDE SEQUENCE [LARGE SCALE GENOMIC DNA]</scope>
    <source>
        <strain evidence="13 14">A32</strain>
    </source>
</reference>
<evidence type="ECO:0000256" key="6">
    <source>
        <dbReference type="ARBA" id="ARBA00023102"/>
    </source>
</evidence>
<feature type="active site" evidence="10 11">
    <location>
        <position position="184"/>
    </location>
</feature>
<dbReference type="Gene3D" id="3.40.50.880">
    <property type="match status" value="1"/>
</dbReference>
<comment type="catalytic activity">
    <reaction evidence="9 10">
        <text>L-glutamine + H2O = L-glutamate + NH4(+)</text>
        <dbReference type="Rhea" id="RHEA:15889"/>
        <dbReference type="ChEBI" id="CHEBI:15377"/>
        <dbReference type="ChEBI" id="CHEBI:28938"/>
        <dbReference type="ChEBI" id="CHEBI:29985"/>
        <dbReference type="ChEBI" id="CHEBI:58359"/>
        <dbReference type="EC" id="3.5.1.2"/>
    </reaction>
</comment>
<dbReference type="PROSITE" id="PS51273">
    <property type="entry name" value="GATASE_TYPE_1"/>
    <property type="match status" value="1"/>
</dbReference>
<protein>
    <recommendedName>
        <fullName evidence="10">Imidazole glycerol phosphate synthase subunit HisH</fullName>
        <ecNumber evidence="10">4.3.2.10</ecNumber>
    </recommendedName>
    <alternativeName>
        <fullName evidence="10">IGP synthase glutaminase subunit</fullName>
        <ecNumber evidence="10">3.5.1.2</ecNumber>
    </alternativeName>
    <alternativeName>
        <fullName evidence="10">IGP synthase subunit HisH</fullName>
    </alternativeName>
    <alternativeName>
        <fullName evidence="10">ImGP synthase subunit HisH</fullName>
        <shortName evidence="10">IGPS subunit HisH</shortName>
    </alternativeName>
</protein>
<keyword evidence="4 10" id="KW-0378">Hydrolase</keyword>
<comment type="subcellular location">
    <subcellularLocation>
        <location evidence="10">Cytoplasm</location>
    </subcellularLocation>
</comment>
<name>A0A4Q5K983_9GAMM</name>
<evidence type="ECO:0000256" key="7">
    <source>
        <dbReference type="ARBA" id="ARBA00023239"/>
    </source>
</evidence>
<evidence type="ECO:0000256" key="10">
    <source>
        <dbReference type="HAMAP-Rule" id="MF_00278"/>
    </source>
</evidence>
<evidence type="ECO:0000256" key="11">
    <source>
        <dbReference type="PIRSR" id="PIRSR000495-1"/>
    </source>
</evidence>
<evidence type="ECO:0000256" key="8">
    <source>
        <dbReference type="ARBA" id="ARBA00047838"/>
    </source>
</evidence>
<dbReference type="GO" id="GO:0000107">
    <property type="term" value="F:imidazoleglycerol-phosphate synthase activity"/>
    <property type="evidence" value="ECO:0007669"/>
    <property type="project" value="UniProtKB-UniRule"/>
</dbReference>
<dbReference type="InterPro" id="IPR029062">
    <property type="entry name" value="Class_I_gatase-like"/>
</dbReference>
<dbReference type="InterPro" id="IPR017926">
    <property type="entry name" value="GATASE"/>
</dbReference>
<dbReference type="OrthoDB" id="9807137at2"/>
<dbReference type="GeneID" id="56276967"/>
<dbReference type="PROSITE" id="PS51274">
    <property type="entry name" value="GATASE_COBBQ"/>
    <property type="match status" value="1"/>
</dbReference>
<dbReference type="GO" id="GO:0005737">
    <property type="term" value="C:cytoplasm"/>
    <property type="evidence" value="ECO:0007669"/>
    <property type="project" value="UniProtKB-SubCell"/>
</dbReference>
<dbReference type="EC" id="4.3.2.10" evidence="10"/>
<dbReference type="EMBL" id="SEZJ01000024">
    <property type="protein sequence ID" value="RYU42418.1"/>
    <property type="molecule type" value="Genomic_DNA"/>
</dbReference>
<feature type="active site" evidence="10 11">
    <location>
        <position position="186"/>
    </location>
</feature>
<keyword evidence="7 10" id="KW-0456">Lyase</keyword>
<evidence type="ECO:0000256" key="2">
    <source>
        <dbReference type="ARBA" id="ARBA00011152"/>
    </source>
</evidence>
<sequence length="203" mass="22090">MRIAIVDYGMGNISSIVSALRYIGVDDIIISNNPEELAGADKLILPGVGNYANAAKKVVNLNLKEILHKLVVVEKKPILGICLGMQILGLSSTESGFNQGLGFVDGCVDKFEGCNLKIPHVGYNQVSPNQSSRLYDGLSNSPDFYFTHSFKMMSESDIGESMTCYGNSFIASFEVGNIAGVQFHPELSQTNGLKLLQNFVERF</sequence>
<evidence type="ECO:0000313" key="14">
    <source>
        <dbReference type="Proteomes" id="UP000293465"/>
    </source>
</evidence>
<dbReference type="GO" id="GO:0000105">
    <property type="term" value="P:L-histidine biosynthetic process"/>
    <property type="evidence" value="ECO:0007669"/>
    <property type="project" value="UniProtKB-UniRule"/>
</dbReference>
<dbReference type="PANTHER" id="PTHR42701:SF1">
    <property type="entry name" value="IMIDAZOLE GLYCEROL PHOSPHATE SYNTHASE SUBUNIT HISH"/>
    <property type="match status" value="1"/>
</dbReference>
<dbReference type="GO" id="GO:0004359">
    <property type="term" value="F:glutaminase activity"/>
    <property type="evidence" value="ECO:0007669"/>
    <property type="project" value="UniProtKB-EC"/>
</dbReference>
<feature type="domain" description="Glutamine amidotransferase" evidence="12">
    <location>
        <begin position="5"/>
        <end position="200"/>
    </location>
</feature>
<evidence type="ECO:0000256" key="9">
    <source>
        <dbReference type="ARBA" id="ARBA00049534"/>
    </source>
</evidence>
<dbReference type="UniPathway" id="UPA00031">
    <property type="reaction ID" value="UER00010"/>
</dbReference>
<keyword evidence="5 10" id="KW-0315">Glutamine amidotransferase</keyword>
<accession>A0A4Q5K983</accession>
<evidence type="ECO:0000259" key="12">
    <source>
        <dbReference type="Pfam" id="PF00117"/>
    </source>
</evidence>
<proteinExistence type="inferred from homology"/>
<dbReference type="HAMAP" id="MF_00278">
    <property type="entry name" value="HisH"/>
    <property type="match status" value="1"/>
</dbReference>
<evidence type="ECO:0000256" key="5">
    <source>
        <dbReference type="ARBA" id="ARBA00022962"/>
    </source>
</evidence>
<gene>
    <name evidence="10 13" type="primary">hisH</name>
    <name evidence="13" type="ORF">ERW49_17980</name>
</gene>
<comment type="catalytic activity">
    <reaction evidence="8 10">
        <text>5-[(5-phospho-1-deoxy-D-ribulos-1-ylimino)methylamino]-1-(5-phospho-beta-D-ribosyl)imidazole-4-carboxamide + L-glutamine = D-erythro-1-(imidazol-4-yl)glycerol 3-phosphate + 5-amino-1-(5-phospho-beta-D-ribosyl)imidazole-4-carboxamide + L-glutamate + H(+)</text>
        <dbReference type="Rhea" id="RHEA:24793"/>
        <dbReference type="ChEBI" id="CHEBI:15378"/>
        <dbReference type="ChEBI" id="CHEBI:29985"/>
        <dbReference type="ChEBI" id="CHEBI:58278"/>
        <dbReference type="ChEBI" id="CHEBI:58359"/>
        <dbReference type="ChEBI" id="CHEBI:58475"/>
        <dbReference type="ChEBI" id="CHEBI:58525"/>
        <dbReference type="EC" id="4.3.2.10"/>
    </reaction>
</comment>
<feature type="active site" description="Nucleophile" evidence="10 11">
    <location>
        <position position="82"/>
    </location>
</feature>
<dbReference type="AlphaFoldDB" id="A0A4Q5K983"/>
<keyword evidence="10" id="KW-0963">Cytoplasm</keyword>
<evidence type="ECO:0000256" key="4">
    <source>
        <dbReference type="ARBA" id="ARBA00022801"/>
    </source>
</evidence>
<keyword evidence="6 10" id="KW-0368">Histidine biosynthesis</keyword>
<dbReference type="CDD" id="cd01748">
    <property type="entry name" value="GATase1_IGP_Synthase"/>
    <property type="match status" value="1"/>
</dbReference>
<dbReference type="EC" id="3.5.1.2" evidence="10"/>
<dbReference type="GO" id="GO:0016829">
    <property type="term" value="F:lyase activity"/>
    <property type="evidence" value="ECO:0007669"/>
    <property type="project" value="UniProtKB-KW"/>
</dbReference>
<organism evidence="13 14">
    <name type="scientific">Aliivibrio finisterrensis</name>
    <dbReference type="NCBI Taxonomy" id="511998"/>
    <lineage>
        <taxon>Bacteria</taxon>
        <taxon>Pseudomonadati</taxon>
        <taxon>Pseudomonadota</taxon>
        <taxon>Gammaproteobacteria</taxon>
        <taxon>Vibrionales</taxon>
        <taxon>Vibrionaceae</taxon>
        <taxon>Aliivibrio</taxon>
    </lineage>
</organism>
<dbReference type="Proteomes" id="UP000293465">
    <property type="component" value="Unassembled WGS sequence"/>
</dbReference>
<comment type="subunit">
    <text evidence="2 10">Heterodimer of HisH and HisF.</text>
</comment>
<dbReference type="SUPFAM" id="SSF52317">
    <property type="entry name" value="Class I glutamine amidotransferase-like"/>
    <property type="match status" value="1"/>
</dbReference>
<dbReference type="PANTHER" id="PTHR42701">
    <property type="entry name" value="IMIDAZOLE GLYCEROL PHOSPHATE SYNTHASE SUBUNIT HISH"/>
    <property type="match status" value="1"/>
</dbReference>
<evidence type="ECO:0000256" key="3">
    <source>
        <dbReference type="ARBA" id="ARBA00022605"/>
    </source>
</evidence>
<keyword evidence="3 10" id="KW-0028">Amino-acid biosynthesis</keyword>
<comment type="pathway">
    <text evidence="1 10">Amino-acid biosynthesis; L-histidine biosynthesis; L-histidine from 5-phospho-alpha-D-ribose 1-diphosphate: step 5/9.</text>
</comment>
<dbReference type="NCBIfam" id="TIGR01855">
    <property type="entry name" value="IMP_synth_hisH"/>
    <property type="match status" value="1"/>
</dbReference>
<comment type="caution">
    <text evidence="13">The sequence shown here is derived from an EMBL/GenBank/DDBJ whole genome shotgun (WGS) entry which is preliminary data.</text>
</comment>
<dbReference type="InterPro" id="IPR010139">
    <property type="entry name" value="Imidazole-glycPsynth_HisH"/>
</dbReference>
<evidence type="ECO:0000256" key="1">
    <source>
        <dbReference type="ARBA" id="ARBA00005091"/>
    </source>
</evidence>